<dbReference type="PANTHER" id="PTHR47637">
    <property type="entry name" value="CHAPERONE SURA"/>
    <property type="match status" value="1"/>
</dbReference>
<proteinExistence type="predicted"/>
<dbReference type="AlphaFoldDB" id="A0A497E697"/>
<dbReference type="PANTHER" id="PTHR47637:SF1">
    <property type="entry name" value="CHAPERONE SURA"/>
    <property type="match status" value="1"/>
</dbReference>
<dbReference type="Pfam" id="PF13624">
    <property type="entry name" value="SurA_N_3"/>
    <property type="match status" value="1"/>
</dbReference>
<sequence>MRKGKMLKLLTLIFFFLLNITIVPVEPAQLIDRIIAVVNGEIITQRQLVREMSLIRRDWEFQDEKKLRDIALERMINEYILLQEAKREKITVSSQEVEKVLSDIKGDLSDEVFQEMLEKEDLSLEEFKERIKRRLLRERLIAQKLREMDDKVKIEKEEIRDFYLKLKRYLKGDEKAQEEIKRFCRIYRENLKGTDENEGEVSLERIQDKIESFLRRRKKEKLLQSWMEKLRSQAEIEIKTGGEESG</sequence>
<dbReference type="Gene3D" id="1.10.4030.10">
    <property type="entry name" value="Porin chaperone SurA, peptide-binding domain"/>
    <property type="match status" value="1"/>
</dbReference>
<dbReference type="InterPro" id="IPR027304">
    <property type="entry name" value="Trigger_fact/SurA_dom_sf"/>
</dbReference>
<dbReference type="EMBL" id="QMPZ01000001">
    <property type="protein sequence ID" value="RLE10874.1"/>
    <property type="molecule type" value="Genomic_DNA"/>
</dbReference>
<evidence type="ECO:0000313" key="3">
    <source>
        <dbReference type="Proteomes" id="UP000279422"/>
    </source>
</evidence>
<evidence type="ECO:0000256" key="1">
    <source>
        <dbReference type="ARBA" id="ARBA00022729"/>
    </source>
</evidence>
<protein>
    <recommendedName>
        <fullName evidence="4">SurA N-terminal domain-containing protein</fullName>
    </recommendedName>
</protein>
<gene>
    <name evidence="2" type="ORF">DRJ00_00270</name>
</gene>
<dbReference type="Proteomes" id="UP000279422">
    <property type="component" value="Unassembled WGS sequence"/>
</dbReference>
<comment type="caution">
    <text evidence="2">The sequence shown here is derived from an EMBL/GenBank/DDBJ whole genome shotgun (WGS) entry which is preliminary data.</text>
</comment>
<organism evidence="2 3">
    <name type="scientific">Aerophobetes bacterium</name>
    <dbReference type="NCBI Taxonomy" id="2030807"/>
    <lineage>
        <taxon>Bacteria</taxon>
        <taxon>Candidatus Aerophobota</taxon>
    </lineage>
</organism>
<name>A0A497E697_UNCAE</name>
<accession>A0A497E697</accession>
<dbReference type="SUPFAM" id="SSF109998">
    <property type="entry name" value="Triger factor/SurA peptide-binding domain-like"/>
    <property type="match status" value="1"/>
</dbReference>
<keyword evidence="1" id="KW-0732">Signal</keyword>
<evidence type="ECO:0008006" key="4">
    <source>
        <dbReference type="Google" id="ProtNLM"/>
    </source>
</evidence>
<reference evidence="2 3" key="1">
    <citation type="submission" date="2018-06" db="EMBL/GenBank/DDBJ databases">
        <title>Extensive metabolic versatility and redundancy in microbially diverse, dynamic hydrothermal sediments.</title>
        <authorList>
            <person name="Dombrowski N."/>
            <person name="Teske A."/>
            <person name="Baker B.J."/>
        </authorList>
    </citation>
    <scope>NUCLEOTIDE SEQUENCE [LARGE SCALE GENOMIC DNA]</scope>
    <source>
        <strain evidence="2">B47_G16</strain>
    </source>
</reference>
<dbReference type="InterPro" id="IPR050280">
    <property type="entry name" value="OMP_Chaperone_SurA"/>
</dbReference>
<evidence type="ECO:0000313" key="2">
    <source>
        <dbReference type="EMBL" id="RLE10874.1"/>
    </source>
</evidence>